<sequence>MMIFIDPSHMHHQRSVHGHVHRPKKQGSRETNDFHPTIVGTKRKAITLKTRTADTKESAASATTTHSQAVCTFKSVDLTLDSSSNEDNDGTLVTNNIKPSHLFRDADLDPLCITVSCVAQQATT</sequence>
<evidence type="ECO:0000313" key="2">
    <source>
        <dbReference type="EMBL" id="CAD8417611.1"/>
    </source>
</evidence>
<feature type="compositionally biased region" description="Basic residues" evidence="1">
    <location>
        <begin position="10"/>
        <end position="26"/>
    </location>
</feature>
<organism evidence="2">
    <name type="scientific">Proboscia inermis</name>
    <dbReference type="NCBI Taxonomy" id="420281"/>
    <lineage>
        <taxon>Eukaryota</taxon>
        <taxon>Sar</taxon>
        <taxon>Stramenopiles</taxon>
        <taxon>Ochrophyta</taxon>
        <taxon>Bacillariophyta</taxon>
        <taxon>Coscinodiscophyceae</taxon>
        <taxon>Rhizosoleniophycidae</taxon>
        <taxon>Rhizosoleniales</taxon>
        <taxon>Rhizosoleniaceae</taxon>
        <taxon>Proboscia</taxon>
    </lineage>
</organism>
<evidence type="ECO:0000256" key="1">
    <source>
        <dbReference type="SAM" id="MobiDB-lite"/>
    </source>
</evidence>
<dbReference type="EMBL" id="HBEL01029564">
    <property type="protein sequence ID" value="CAD8417611.1"/>
    <property type="molecule type" value="Transcribed_RNA"/>
</dbReference>
<feature type="region of interest" description="Disordered" evidence="1">
    <location>
        <begin position="1"/>
        <end position="35"/>
    </location>
</feature>
<accession>A0A7S0CBS4</accession>
<protein>
    <submittedName>
        <fullName evidence="2">Uncharacterized protein</fullName>
    </submittedName>
</protein>
<name>A0A7S0CBS4_9STRA</name>
<proteinExistence type="predicted"/>
<dbReference type="AlphaFoldDB" id="A0A7S0CBS4"/>
<reference evidence="2" key="1">
    <citation type="submission" date="2021-01" db="EMBL/GenBank/DDBJ databases">
        <authorList>
            <person name="Corre E."/>
            <person name="Pelletier E."/>
            <person name="Niang G."/>
            <person name="Scheremetjew M."/>
            <person name="Finn R."/>
            <person name="Kale V."/>
            <person name="Holt S."/>
            <person name="Cochrane G."/>
            <person name="Meng A."/>
            <person name="Brown T."/>
            <person name="Cohen L."/>
        </authorList>
    </citation>
    <scope>NUCLEOTIDE SEQUENCE</scope>
    <source>
        <strain evidence="2">CCAP1064/1</strain>
    </source>
</reference>
<gene>
    <name evidence="2" type="ORF">PINE0816_LOCUS13746</name>
</gene>